<feature type="domain" description="DUF11" evidence="3">
    <location>
        <begin position="3013"/>
        <end position="3119"/>
    </location>
</feature>
<reference evidence="6" key="1">
    <citation type="submission" date="2016-10" db="EMBL/GenBank/DDBJ databases">
        <authorList>
            <person name="Varghese N."/>
            <person name="Submissions S."/>
        </authorList>
    </citation>
    <scope>NUCLEOTIDE SEQUENCE [LARGE SCALE GENOMIC DNA]</scope>
    <source>
        <strain evidence="6">DSM 24450</strain>
    </source>
</reference>
<dbReference type="Gene3D" id="2.60.40.10">
    <property type="entry name" value="Immunoglobulins"/>
    <property type="match status" value="10"/>
</dbReference>
<feature type="domain" description="DUF11" evidence="3">
    <location>
        <begin position="2508"/>
        <end position="2611"/>
    </location>
</feature>
<dbReference type="Gene3D" id="2.60.40.3080">
    <property type="match status" value="9"/>
</dbReference>
<feature type="signal peptide" evidence="2">
    <location>
        <begin position="1"/>
        <end position="36"/>
    </location>
</feature>
<feature type="domain" description="DUF11" evidence="3">
    <location>
        <begin position="1660"/>
        <end position="1772"/>
    </location>
</feature>
<dbReference type="Pfam" id="PF22352">
    <property type="entry name" value="K319L-like_PKD"/>
    <property type="match status" value="4"/>
</dbReference>
<evidence type="ECO:0000313" key="6">
    <source>
        <dbReference type="Proteomes" id="UP000199312"/>
    </source>
</evidence>
<feature type="domain" description="DUF11" evidence="3">
    <location>
        <begin position="3882"/>
        <end position="3993"/>
    </location>
</feature>
<feature type="chain" id="PRO_5011499507" evidence="2">
    <location>
        <begin position="37"/>
        <end position="4109"/>
    </location>
</feature>
<dbReference type="Proteomes" id="UP000199312">
    <property type="component" value="Unassembled WGS sequence"/>
</dbReference>
<dbReference type="InterPro" id="IPR047589">
    <property type="entry name" value="DUF11_rpt"/>
</dbReference>
<feature type="domain" description="DUF11" evidence="3">
    <location>
        <begin position="3261"/>
        <end position="3369"/>
    </location>
</feature>
<feature type="domain" description="DUF11" evidence="3">
    <location>
        <begin position="2384"/>
        <end position="2499"/>
    </location>
</feature>
<feature type="domain" description="DUF11" evidence="3">
    <location>
        <begin position="3504"/>
        <end position="3621"/>
    </location>
</feature>
<dbReference type="NCBIfam" id="TIGR04131">
    <property type="entry name" value="Bac_Flav_CTERM"/>
    <property type="match status" value="1"/>
</dbReference>
<dbReference type="RefSeq" id="WP_090223947.1">
    <property type="nucleotide sequence ID" value="NZ_FOZP01000002.1"/>
</dbReference>
<dbReference type="NCBIfam" id="TIGR01451">
    <property type="entry name" value="B_ant_repeat"/>
    <property type="match status" value="17"/>
</dbReference>
<dbReference type="InterPro" id="IPR026395">
    <property type="entry name" value="CshA_fibril"/>
</dbReference>
<protein>
    <submittedName>
        <fullName evidence="5">Conserved repeat domain-containing protein/gliding motility-associated C-terminal domain-containing protein/fimbrial isopeptide formation D2 domain-containing protein</fullName>
    </submittedName>
</protein>
<dbReference type="InterPro" id="IPR051172">
    <property type="entry name" value="Chlamydia_OmcB"/>
</dbReference>
<gene>
    <name evidence="5" type="ORF">SAMN04488006_1315</name>
</gene>
<feature type="domain" description="DUF11" evidence="3">
    <location>
        <begin position="2767"/>
        <end position="2875"/>
    </location>
</feature>
<organism evidence="5 6">
    <name type="scientific">Lutibacter maritimus</name>
    <dbReference type="NCBI Taxonomy" id="593133"/>
    <lineage>
        <taxon>Bacteria</taxon>
        <taxon>Pseudomonadati</taxon>
        <taxon>Bacteroidota</taxon>
        <taxon>Flavobacteriia</taxon>
        <taxon>Flavobacteriales</taxon>
        <taxon>Flavobacteriaceae</taxon>
        <taxon>Lutibacter</taxon>
    </lineage>
</organism>
<dbReference type="InterPro" id="IPR013783">
    <property type="entry name" value="Ig-like_fold"/>
</dbReference>
<feature type="domain" description="DUF11" evidence="3">
    <location>
        <begin position="3135"/>
        <end position="3249"/>
    </location>
</feature>
<feature type="domain" description="DUF11" evidence="3">
    <location>
        <begin position="2640"/>
        <end position="2748"/>
    </location>
</feature>
<name>A0A1I6PSB5_9FLAO</name>
<keyword evidence="6" id="KW-1185">Reference proteome</keyword>
<feature type="domain" description="CshA" evidence="4">
    <location>
        <begin position="2088"/>
        <end position="2142"/>
    </location>
</feature>
<feature type="domain" description="DUF11" evidence="3">
    <location>
        <begin position="2890"/>
        <end position="3007"/>
    </location>
</feature>
<dbReference type="InterPro" id="IPR026341">
    <property type="entry name" value="T9SS_type_B"/>
</dbReference>
<evidence type="ECO:0000256" key="2">
    <source>
        <dbReference type="SAM" id="SignalP"/>
    </source>
</evidence>
<feature type="domain" description="DUF11" evidence="3">
    <location>
        <begin position="1528"/>
        <end position="1641"/>
    </location>
</feature>
<feature type="domain" description="DUF11" evidence="3">
    <location>
        <begin position="3384"/>
        <end position="3498"/>
    </location>
</feature>
<keyword evidence="2" id="KW-0732">Signal</keyword>
<dbReference type="PANTHER" id="PTHR34819:SF3">
    <property type="entry name" value="CELL SURFACE PROTEIN"/>
    <property type="match status" value="1"/>
</dbReference>
<dbReference type="Gene3D" id="2.60.40.1170">
    <property type="entry name" value="Mu homology domain, subdomain B"/>
    <property type="match status" value="4"/>
</dbReference>
<evidence type="ECO:0000256" key="1">
    <source>
        <dbReference type="SAM" id="MobiDB-lite"/>
    </source>
</evidence>
<dbReference type="Pfam" id="PF13585">
    <property type="entry name" value="CHU_C"/>
    <property type="match status" value="1"/>
</dbReference>
<evidence type="ECO:0000313" key="5">
    <source>
        <dbReference type="EMBL" id="SFS43081.1"/>
    </source>
</evidence>
<feature type="domain" description="DUF11" evidence="3">
    <location>
        <begin position="1791"/>
        <end position="1902"/>
    </location>
</feature>
<dbReference type="STRING" id="593133.SAMN04488006_1315"/>
<feature type="domain" description="DUF11" evidence="3">
    <location>
        <begin position="3628"/>
        <end position="3739"/>
    </location>
</feature>
<dbReference type="OrthoDB" id="9805017at2"/>
<dbReference type="Pfam" id="PF19076">
    <property type="entry name" value="CshA_repeat"/>
    <property type="match status" value="1"/>
</dbReference>
<feature type="domain" description="DUF11" evidence="3">
    <location>
        <begin position="1390"/>
        <end position="1508"/>
    </location>
</feature>
<dbReference type="EMBL" id="FOZP01000002">
    <property type="protein sequence ID" value="SFS43081.1"/>
    <property type="molecule type" value="Genomic_DNA"/>
</dbReference>
<dbReference type="InterPro" id="IPR001434">
    <property type="entry name" value="OmcB-like_DUF11"/>
</dbReference>
<accession>A0A1I6PSB5</accession>
<evidence type="ECO:0000259" key="4">
    <source>
        <dbReference type="Pfam" id="PF19076"/>
    </source>
</evidence>
<feature type="region of interest" description="Disordered" evidence="1">
    <location>
        <begin position="1498"/>
        <end position="1518"/>
    </location>
</feature>
<feature type="domain" description="DUF11" evidence="3">
    <location>
        <begin position="3759"/>
        <end position="3872"/>
    </location>
</feature>
<evidence type="ECO:0000259" key="3">
    <source>
        <dbReference type="Pfam" id="PF01345"/>
    </source>
</evidence>
<proteinExistence type="predicted"/>
<dbReference type="PANTHER" id="PTHR34819">
    <property type="entry name" value="LARGE CYSTEINE-RICH PERIPLASMIC PROTEIN OMCB"/>
    <property type="match status" value="1"/>
</dbReference>
<dbReference type="Pfam" id="PF01345">
    <property type="entry name" value="DUF11"/>
    <property type="match status" value="17"/>
</dbReference>
<sequence length="4109" mass="426402">MKKNYSNQKKFWSKFNFQVLSTLFTFFILFTNNIKAQDCTVNAGINQTICASDTFTLNGVTGGNIVSFQWQQIAGPSVVIVNPTAAVTNVLGAVGGNTYTFRISAVCNIGTTFQDVTYTVNPITIANAGSPIDGCPGSYNLSANTPLNAGESGVWSIVGTNNAGVTISTTSSPTSSITFPTNVAGSTTLRWTINNPNGCSTSDDVIVTNYGGEVTANAGTDQNLSECYTTTQNTNLLGSIGGNGTGGQTGNWTFVSGPSTPTIVSPNAESTAVNGLIEGTYVFRWTVTGPCAVGTDEVSVVVPAATQSVTTAGGVNRTQRFCLGTVTSTVLEGNIPLYSGETVQWTQIAGPAATITSPNSPTTIVTGLDGTSSYTFRYTINGNASVNPLCISSINFTVSYFNNPVTVSINGGISPLTLPVDATSGSVSLTNTGGNAYQTFVISSPSGTSPSLNTSGGNLNFSGLSKPGTYVFRVRRYTNGNINTGCNEAFADLTVISSVTPSISNAGTDVALLCGVTTTQLSGNNPNTSSTGIVGYWAQVSGPNSASFDDINNFNANVSGLVQGIYVFRWNLSGGVAGTDSHDDVQVTVSIAPTSTIAPPPDPICAGTYKLQADALIAGQTGLWTQLDANPAVTFTDATDPNSYVTNLNPSSTYTLRWTVTSSAIDCPIAQSDVTLNTSIFIAPSPANAGSDQCLVTGITSATLGATPLLSGSGEWSVISQPVGPIITFVDNTSANTDVNGLTSSGTYVLQWRSFSDPSCAEFTDTMEITISDPPAANAGPDQTVCTSLTGDSVVMAANTLASGLTGTWIQISGDSNWTVDDINSPTATFSSLAPGNYVFEWRVEQGNCASASDTMSFIVSLPATVASTSPIPDFCGTSVNLSGNTITNGVGTWQLVSGPNNPTFANINDPTTLVSGLVSGTYTFRWTSANGMYCPTYTSDVSFIVEAPANAGPDQNLCNATQVLLIGTEGSIGTWTETTANGAVITPISSYTAVATVVPGNSYTFQFDNGASCGPTDTMNVVNSALPTTPDAGSDQEICLSGGTTVTMAANTIVSGTGSWALISGPNTPPEIGSNNPSVTFTGLIQGLYIFEWRSSNGNCSNLRDVVRVNAYEPPSLANAGPNQNNACQLTIQLDADTPTNGIGTWTLTSTPAGYIPGSLTIDSPNDPKSGISISNPYALILGTYQFTWAITNGTVCAPSIDTVDVIFNGVPPTSANAGPDQEHCDVTSVNLGANPVSTGSGAWSVVSKPAGSAAVVFSNLFSPNATASSLEEGVYVFRWTVSNGGCTLDDTVQITIYDSKPAANAGPDQVIAQFDNLFLNAVPATSPLVGEWTFVAGPNSPVILDVNNPNTQIAGFVPGTYEFTWTIENGICATTSDNVIITIIPVTDLSLLKTLITPPSPIYVGSTLNFQVAVTNNGNNNATGIDITDDLPVGYTIVPGSISNGGIYNSGTHEINWNNLAILNGTTLNLTYQVTVNAITGVPNEYQNTVEIIDFDQYDPDSTPNNKVGTEDDQSSVTAAPVPLVDMSLQKIINNSTPMVGSNVTFTLTIANAGPSNATGVEVTDILPSGYTYISSNTITGSIDDSFAPTIIWNAGNINNGTNATMQIVATVNATGVYSNSAEITATNEADIDSTPNDNIAAQDDQDNAVATPIEVSDLELTKVVNNPTPNVGENVTFTITVLNNGPSIATDVDVTDFLPSGFTYVSHILSDVTNTYNAVTGSWVIPSLGIAASVTLNITATVNPTGSYVNFAEIVSADQIDPDSPHGNNDITEDDHDAANIIPINESDLVTTKTVDNSNPNEGDIVTFTISVNNNGGPTVATNVALTDILPTTLTYMSHVTTAGSFNQASGVWTIGTIAVDATATLNITVTVNAGTQGTTITNTTIAASGDQSDPTTVGDDLTETLTINAFPLAQNDESLNNPEGSVTLNILNNNGYGLDSDSDGLVDASTINLIVPVGALNIVTDLNGDIVGFDIPSQGTWLVDALGNITFTPIAGFTSNPTPINYTIVDNDGDVSNEATITITYLVNPPIAQNDYSGGNTPSSAVSLNVIANNGNGIDSDVETNGSVIPSTVSLIAPVGVINIVTDSNGDVTSFDVPGEGNWSVNSLGVVTFTPISSFTLDPTSINYTIEDNDGNTSNIATITFDYIPVPQNDYSTAGNSPLTNVTVATVGNDTLGDTVNPTTVSLQLTGLPVGASCTVTGLDGDCIEVTVPGQGVWSVNEITGEVTFIPEATFVIDPTPINYVIQDDEANVSTEATIFVDYAPVADDDYSTGNPINTAVTVNVLLNDINGDNYNPTTVSLVAPVGALNIVTDANGDITSFDVPGEGSWNVHLIIGAITFTPNVGFITNPTPINYNVEDAQGNQSNNALVTIEYIPQADIVVVKTSATTYTPGTNLVYTISVTNNGPATATNVVVLDDITDPILEAATTWNATNATNGSGDINENISSLNSGGTVVYTVTIAVPSSYTGLINNTAAASSDIADPDASNNNATVATSENALASLVLTKVVDNLNPNVGSNVVFTITVTNNGPSDATGIDVVDQLPSGYSFVSALPSQGVYDDTTGLWTVGSLSDTSVATLAITALVNATGNFTNIAEITSADQPDPNGIVHGNNTPGEIDQDDVTTTPISVSNLITTKNVDNATPNTGDIVTYTLTVVNNGPSIATSVSLTDNLPTGTSYVSHIATGGSVNTYSGGVWNIGTIDIGDSATLTINALVTAQGTASQTPIVNTATAATGNQFDPTTIGDDLVEPITVTASELVTTKTVAAQLDGTFDEGDTVVYTITVENQGPSNATNVSLVDLLPAGLTFSSATVTSGVYNSGDGNWVIGTITNGATETLTISAIINEGTSGNTIVNTTTAATGDQSDPNLVADDLTESITVSNDADIVLTKVVDNPTPNTGDTVTYTITITNNGEAVVTNLVVTDVLPLGLQLGLVTPSSGTWTAPNWNIGTLGVGLTETITIEAVVTAQGTSAQIPIINVATHTQDQNDSSPITGNLASVTVTAANLVTVKTVNVNTPDEGDTVTYTIRVENQGPSNATNVSLVDLLPAGLTFSNATVTSGVYNSGDGNWVIGTITSGTTETLTISATVNEGTSGNTITNITTAAIGDQTDPTTVGDDLDQPITVTESADIVLVKTVDNPTPNTGDTITYTIVVTNNGPSLVTNLVITDAMPAGLILGNASPSIGTWNSGIWTIGSLASGVSETITIEALVTAEGTVPQTQLINTVTNSQDQIDTNLTEDSPSAIVTVTASELVTTKTVAAQLDGTFDEGDTVVYTITVENQGPSNATNVSLVDLLPAGLTFSSATVTSGVYNSGDGNWDIGTITNGATETLTILAIINQGTSGNTIVNTTTAATGDQSDPNLVADDLTESITVSNDADIVLTKVVDNPTPNIGDIVTYTITVTNKGESIVTNLVVTDDLPTGLTYETITPSDGTWMAPNWNIGTLNPGEQQTIVIKALVGLDQGGQTITNSVSNSQDQIDSNLTEDDLSATITVTSSDLAVLKTVSNATPNEGDTIIYSIVVTNNGSSTATGVSLIDNLPVGVTYVSSLATVGNYNYGSGLWTVGSLLNLESATLTIVATVNDGTLGQTITNTTSNLLADQADLNPDNNIGSVSIVPTAYIDLSLTKTVVDDVVNPEVGDTITFEIRVNNDGPTEATGVQVVDIIPSGYDFVNYSSSIGTYNPITGLWNIGFIEVGNTAVLLVDVVVLENGIYTNCAEITAANEIDVDSTPNNGLDTEDDYDCAAAPPIQAVDLGISKTVVANNINPLVETEVSFEIRLTNNGDIDATEVEVTDLLPSGYRFLNYSSTRGTYDYLTGLWNVGKIVNGETEVLVVDAIVNATGDYLNCASITALHQTDINASNNTSCIATSPIPVADLELTKDVDIFEPYAETNVEFTINLTNVGPSSGTGVVVKDMLPSGYTFVSYSSTIGTYDANSGIWNVGTILNDATETLTIVAYVLPIGEWTNIAEVIASNEFDIDSTPGNNDQYEDDQASAATEPIVLLTIPEGFTPNGDGINEVFEIEHLEVLYPNFSMEIVNRYGNKVYEYKHNGNPYQTPQWWNGYSNGKWNFTNDPLPTGTYFYTIYFNNDERKPQTGWIYLRR</sequence>